<dbReference type="SUPFAM" id="SSF55785">
    <property type="entry name" value="PYP-like sensor domain (PAS domain)"/>
    <property type="match status" value="1"/>
</dbReference>
<dbReference type="Gene3D" id="3.40.50.2300">
    <property type="match status" value="2"/>
</dbReference>
<dbReference type="SUPFAM" id="SSF53822">
    <property type="entry name" value="Periplasmic binding protein-like I"/>
    <property type="match status" value="1"/>
</dbReference>
<keyword evidence="3" id="KW-0238">DNA-binding</keyword>
<protein>
    <submittedName>
        <fullName evidence="7">Substrate-binding domain-containing protein</fullName>
    </submittedName>
</protein>
<keyword evidence="4" id="KW-0804">Transcription</keyword>
<feature type="domain" description="Transcriptional regulator LacI/GalR-like sensor" evidence="6">
    <location>
        <begin position="129"/>
        <end position="290"/>
    </location>
</feature>
<sequence>MHESQESLTFRSETYNLGVFSPVVGGFYFGKLLAGVAVAARGHGHRITAVQTFEADLDRGRFPESSQRTDVPAFRHLDGHIIVTTALGGAALQELRESGAPIVCVGNVDPTHKVPTVSPDNRGGARAAIEHLVAHGHTAISFVGNIAQFDVRERFEEYRTALAEHGMDFQESLVFFTADNQEESGYQAGREWLKRTVRSSATFAATDRNAIGFMRALHEADLVLPRDHAIIAFDHSEAGSRVRPRLSSVDPHHDKVGELAVGLVLSQLDNECVTRGAHTVPFTLVTRESCGCFEDTPAPRYPVAVGERTTADPFDRLLETAHTVFSGFGATWTAAHYPSALHIGSWHGMITELVRKAVGRGAVPSAQGLARITDMTAALHPHPEAIERLLTVLREIEQELDDRDSTKYRGALHATMTKISVAVAKGCTKELLGRTGVLERNLANQYEIDLALMRVEASNPRTLSWLPGSFRGGAALALWSGNHGAIERELEVVGTRGVGSAGSRLIGARFSAQHFPPPNLSRALCGPRHDIVFVIPVTFAGSDWGLLALAGMVDSHSTSARDRFNHWAAMLAVALDHEKRLDDLRGQQLSVLELASTREELTQAMRHSEERFTLASAATYEGMWDWDVVTGRVYYSPQWCSTLKLDPATIEPNLDSWMRRVHPEDIRDMQAAIAQQLAGIPAPFHLDQRVNAGDGSWVRIEVRGQTLVNDAGIPARVIGALTRVNPYDDPDIDLGEREADNAGSPAN</sequence>
<gene>
    <name evidence="7" type="ORF">ACFSYH_09810</name>
</gene>
<accession>A0ABW5XGM1</accession>
<dbReference type="CDD" id="cd06267">
    <property type="entry name" value="PBP1_LacI_sugar_binding-like"/>
    <property type="match status" value="1"/>
</dbReference>
<feature type="domain" description="PAS fold-3" evidence="5">
    <location>
        <begin position="633"/>
        <end position="720"/>
    </location>
</feature>
<dbReference type="InterPro" id="IPR000014">
    <property type="entry name" value="PAS"/>
</dbReference>
<dbReference type="InterPro" id="IPR013655">
    <property type="entry name" value="PAS_fold_3"/>
</dbReference>
<keyword evidence="8" id="KW-1185">Reference proteome</keyword>
<evidence type="ECO:0000256" key="1">
    <source>
        <dbReference type="ARBA" id="ARBA00022491"/>
    </source>
</evidence>
<proteinExistence type="predicted"/>
<dbReference type="PANTHER" id="PTHR30146:SF148">
    <property type="entry name" value="HTH-TYPE TRANSCRIPTIONAL REPRESSOR PURR-RELATED"/>
    <property type="match status" value="1"/>
</dbReference>
<evidence type="ECO:0000313" key="7">
    <source>
        <dbReference type="EMBL" id="MFD2840863.1"/>
    </source>
</evidence>
<dbReference type="PANTHER" id="PTHR30146">
    <property type="entry name" value="LACI-RELATED TRANSCRIPTIONAL REPRESSOR"/>
    <property type="match status" value="1"/>
</dbReference>
<dbReference type="CDD" id="cd00130">
    <property type="entry name" value="PAS"/>
    <property type="match status" value="1"/>
</dbReference>
<dbReference type="RefSeq" id="WP_377466793.1">
    <property type="nucleotide sequence ID" value="NZ_JBHUOP010000004.1"/>
</dbReference>
<dbReference type="Pfam" id="PF13377">
    <property type="entry name" value="Peripla_BP_3"/>
    <property type="match status" value="1"/>
</dbReference>
<organism evidence="7 8">
    <name type="scientific">Populibacterium corticicola</name>
    <dbReference type="NCBI Taxonomy" id="1812826"/>
    <lineage>
        <taxon>Bacteria</taxon>
        <taxon>Bacillati</taxon>
        <taxon>Actinomycetota</taxon>
        <taxon>Actinomycetes</taxon>
        <taxon>Micrococcales</taxon>
        <taxon>Jonesiaceae</taxon>
        <taxon>Populibacterium</taxon>
    </lineage>
</organism>
<keyword evidence="1" id="KW-0678">Repressor</keyword>
<dbReference type="Pfam" id="PF08447">
    <property type="entry name" value="PAS_3"/>
    <property type="match status" value="1"/>
</dbReference>
<dbReference type="InterPro" id="IPR035965">
    <property type="entry name" value="PAS-like_dom_sf"/>
</dbReference>
<evidence type="ECO:0000313" key="8">
    <source>
        <dbReference type="Proteomes" id="UP001597391"/>
    </source>
</evidence>
<reference evidence="8" key="1">
    <citation type="journal article" date="2019" name="Int. J. Syst. Evol. Microbiol.">
        <title>The Global Catalogue of Microorganisms (GCM) 10K type strain sequencing project: providing services to taxonomists for standard genome sequencing and annotation.</title>
        <authorList>
            <consortium name="The Broad Institute Genomics Platform"/>
            <consortium name="The Broad Institute Genome Sequencing Center for Infectious Disease"/>
            <person name="Wu L."/>
            <person name="Ma J."/>
        </authorList>
    </citation>
    <scope>NUCLEOTIDE SEQUENCE [LARGE SCALE GENOMIC DNA]</scope>
    <source>
        <strain evidence="8">KCTC 33576</strain>
    </source>
</reference>
<dbReference type="Proteomes" id="UP001597391">
    <property type="component" value="Unassembled WGS sequence"/>
</dbReference>
<keyword evidence="2" id="KW-0805">Transcription regulation</keyword>
<evidence type="ECO:0000259" key="5">
    <source>
        <dbReference type="Pfam" id="PF08447"/>
    </source>
</evidence>
<evidence type="ECO:0000256" key="3">
    <source>
        <dbReference type="ARBA" id="ARBA00023125"/>
    </source>
</evidence>
<dbReference type="Gene3D" id="3.30.450.20">
    <property type="entry name" value="PAS domain"/>
    <property type="match status" value="1"/>
</dbReference>
<dbReference type="InterPro" id="IPR046335">
    <property type="entry name" value="LacI/GalR-like_sensor"/>
</dbReference>
<dbReference type="InterPro" id="IPR028082">
    <property type="entry name" value="Peripla_BP_I"/>
</dbReference>
<name>A0ABW5XGM1_9MICO</name>
<evidence type="ECO:0000256" key="2">
    <source>
        <dbReference type="ARBA" id="ARBA00023015"/>
    </source>
</evidence>
<comment type="caution">
    <text evidence="7">The sequence shown here is derived from an EMBL/GenBank/DDBJ whole genome shotgun (WGS) entry which is preliminary data.</text>
</comment>
<dbReference type="EMBL" id="JBHUOP010000004">
    <property type="protein sequence ID" value="MFD2840863.1"/>
    <property type="molecule type" value="Genomic_DNA"/>
</dbReference>
<evidence type="ECO:0000259" key="6">
    <source>
        <dbReference type="Pfam" id="PF13377"/>
    </source>
</evidence>
<evidence type="ECO:0000256" key="4">
    <source>
        <dbReference type="ARBA" id="ARBA00023163"/>
    </source>
</evidence>